<dbReference type="AlphaFoldDB" id="A0A2S0WGT3"/>
<dbReference type="InterPro" id="IPR036259">
    <property type="entry name" value="MFS_trans_sf"/>
</dbReference>
<comment type="subcellular location">
    <subcellularLocation>
        <location evidence="1">Cell membrane</location>
        <topology evidence="1">Multi-pass membrane protein</topology>
    </subcellularLocation>
</comment>
<dbReference type="Proteomes" id="UP000244754">
    <property type="component" value="Chromosome"/>
</dbReference>
<evidence type="ECO:0000256" key="4">
    <source>
        <dbReference type="ARBA" id="ARBA00022989"/>
    </source>
</evidence>
<dbReference type="InterPro" id="IPR020846">
    <property type="entry name" value="MFS_dom"/>
</dbReference>
<keyword evidence="7" id="KW-1185">Reference proteome</keyword>
<evidence type="ECO:0000256" key="2">
    <source>
        <dbReference type="ARBA" id="ARBA00022448"/>
    </source>
</evidence>
<dbReference type="Gene3D" id="1.20.1250.20">
    <property type="entry name" value="MFS general substrate transporter like domains"/>
    <property type="match status" value="2"/>
</dbReference>
<reference evidence="7" key="1">
    <citation type="submission" date="2018-01" db="EMBL/GenBank/DDBJ databases">
        <authorList>
            <person name="Li J."/>
        </authorList>
    </citation>
    <scope>NUCLEOTIDE SEQUENCE [LARGE SCALE GENOMIC DNA]</scope>
    <source>
        <strain evidence="7">2184</strain>
    </source>
</reference>
<dbReference type="PANTHER" id="PTHR42718:SF9">
    <property type="entry name" value="MAJOR FACILITATOR SUPERFAMILY MULTIDRUG TRANSPORTER MFSC"/>
    <property type="match status" value="1"/>
</dbReference>
<proteinExistence type="predicted"/>
<dbReference type="PROSITE" id="PS50850">
    <property type="entry name" value="MFS"/>
    <property type="match status" value="1"/>
</dbReference>
<protein>
    <submittedName>
        <fullName evidence="6">MFS transporter</fullName>
    </submittedName>
</protein>
<dbReference type="PANTHER" id="PTHR42718">
    <property type="entry name" value="MAJOR FACILITATOR SUPERFAMILY MULTIDRUG TRANSPORTER MFSC"/>
    <property type="match status" value="1"/>
</dbReference>
<dbReference type="KEGG" id="clia:C3E79_11025"/>
<keyword evidence="4" id="KW-1133">Transmembrane helix</keyword>
<dbReference type="EMBL" id="CP026948">
    <property type="protein sequence ID" value="AWB84936.1"/>
    <property type="molecule type" value="Genomic_DNA"/>
</dbReference>
<dbReference type="GO" id="GO:0005886">
    <property type="term" value="C:plasma membrane"/>
    <property type="evidence" value="ECO:0007669"/>
    <property type="project" value="UniProtKB-SubCell"/>
</dbReference>
<accession>A0A2S0WGT3</accession>
<keyword evidence="5" id="KW-0472">Membrane</keyword>
<dbReference type="InterPro" id="IPR011701">
    <property type="entry name" value="MFS"/>
</dbReference>
<evidence type="ECO:0000256" key="5">
    <source>
        <dbReference type="ARBA" id="ARBA00023136"/>
    </source>
</evidence>
<keyword evidence="3" id="KW-0812">Transmembrane</keyword>
<evidence type="ECO:0000256" key="1">
    <source>
        <dbReference type="ARBA" id="ARBA00004651"/>
    </source>
</evidence>
<dbReference type="SUPFAM" id="SSF103473">
    <property type="entry name" value="MFS general substrate transporter"/>
    <property type="match status" value="1"/>
</dbReference>
<dbReference type="RefSeq" id="WP_108404944.1">
    <property type="nucleotide sequence ID" value="NZ_CP026948.1"/>
</dbReference>
<organism evidence="6 7">
    <name type="scientific">Corynebacterium liangguodongii</name>
    <dbReference type="NCBI Taxonomy" id="2079535"/>
    <lineage>
        <taxon>Bacteria</taxon>
        <taxon>Bacillati</taxon>
        <taxon>Actinomycetota</taxon>
        <taxon>Actinomycetes</taxon>
        <taxon>Mycobacteriales</taxon>
        <taxon>Corynebacteriaceae</taxon>
        <taxon>Corynebacterium</taxon>
    </lineage>
</organism>
<sequence length="370" mass="38624">MLPSPPHRLRYLCILVGGFLGPFAGQSLAVVLPEFAADFGITLTQASLTMTAYTFPFAAMLLFSSSLTRNLSPVLVARVAFVIIAVCAVILILSPTWWVFLAAYILAALCNAFTLPSLQLILTRITPAERLGAALGSYAAMQSFGLLSAPLFAGAVVSVASWRWIYLILVAVPLFIVLIGLPDAPPSRTPRGSFAVSWSFVRGCFTLLVVGLCTMGMGFVLALHVGELFAASPLARGFIVMVGGLSSFLFSSRVGGLADTRGPRPLIVVALLIAACGLLGIGLASSMVLVAVLWGIVVTAGQGVQVGVNLVTLRSSSGAQILSSVQAFRFFGSALTPVLILPLYSAHHTLGFGVAAGALVMAAGLNCRPR</sequence>
<gene>
    <name evidence="6" type="ORF">C3E79_11025</name>
</gene>
<dbReference type="OrthoDB" id="5241931at2"/>
<name>A0A2S0WGT3_9CORY</name>
<dbReference type="GO" id="GO:0022857">
    <property type="term" value="F:transmembrane transporter activity"/>
    <property type="evidence" value="ECO:0007669"/>
    <property type="project" value="InterPro"/>
</dbReference>
<dbReference type="Pfam" id="PF07690">
    <property type="entry name" value="MFS_1"/>
    <property type="match status" value="1"/>
</dbReference>
<evidence type="ECO:0000313" key="6">
    <source>
        <dbReference type="EMBL" id="AWB84936.1"/>
    </source>
</evidence>
<evidence type="ECO:0000256" key="3">
    <source>
        <dbReference type="ARBA" id="ARBA00022692"/>
    </source>
</evidence>
<keyword evidence="2" id="KW-0813">Transport</keyword>
<evidence type="ECO:0000313" key="7">
    <source>
        <dbReference type="Proteomes" id="UP000244754"/>
    </source>
</evidence>